<evidence type="ECO:0000259" key="2">
    <source>
        <dbReference type="Pfam" id="PF01347"/>
    </source>
</evidence>
<feature type="domain" description="Vitellogenin" evidence="2">
    <location>
        <begin position="2"/>
        <end position="63"/>
    </location>
</feature>
<dbReference type="Proteomes" id="UP000009022">
    <property type="component" value="Unassembled WGS sequence"/>
</dbReference>
<dbReference type="InterPro" id="IPR015819">
    <property type="entry name" value="Lipid_transp_b-sht_shell"/>
</dbReference>
<gene>
    <name evidence="3" type="ORF">TRIADDRAFT_57885</name>
</gene>
<dbReference type="RefSeq" id="XP_002114262.1">
    <property type="nucleotide sequence ID" value="XM_002114226.1"/>
</dbReference>
<evidence type="ECO:0000313" key="3">
    <source>
        <dbReference type="EMBL" id="EDV23352.1"/>
    </source>
</evidence>
<name>B3S1U2_TRIAD</name>
<dbReference type="CTD" id="6755475"/>
<dbReference type="Pfam" id="PF01347">
    <property type="entry name" value="Vitellogenin_N"/>
    <property type="match status" value="1"/>
</dbReference>
<dbReference type="SUPFAM" id="SSF56968">
    <property type="entry name" value="Lipovitellin-phosvitin complex, beta-sheet shell regions"/>
    <property type="match status" value="1"/>
</dbReference>
<reference evidence="3 4" key="1">
    <citation type="journal article" date="2008" name="Nature">
        <title>The Trichoplax genome and the nature of placozoans.</title>
        <authorList>
            <person name="Srivastava M."/>
            <person name="Begovic E."/>
            <person name="Chapman J."/>
            <person name="Putnam N.H."/>
            <person name="Hellsten U."/>
            <person name="Kawashima T."/>
            <person name="Kuo A."/>
            <person name="Mitros T."/>
            <person name="Salamov A."/>
            <person name="Carpenter M.L."/>
            <person name="Signorovitch A.Y."/>
            <person name="Moreno M.A."/>
            <person name="Kamm K."/>
            <person name="Grimwood J."/>
            <person name="Schmutz J."/>
            <person name="Shapiro H."/>
            <person name="Grigoriev I.V."/>
            <person name="Buss L.W."/>
            <person name="Schierwater B."/>
            <person name="Dellaporta S.L."/>
            <person name="Rokhsar D.S."/>
        </authorList>
    </citation>
    <scope>NUCLEOTIDE SEQUENCE [LARGE SCALE GENOMIC DNA]</scope>
    <source>
        <strain evidence="3 4">Grell-BS-1999</strain>
    </source>
</reference>
<dbReference type="InParanoid" id="B3S1U2"/>
<proteinExistence type="predicted"/>
<dbReference type="HOGENOM" id="CLU_1449477_0_0_1"/>
<dbReference type="KEGG" id="tad:TRIADDRAFT_57885"/>
<organism evidence="3 4">
    <name type="scientific">Trichoplax adhaerens</name>
    <name type="common">Trichoplax reptans</name>
    <dbReference type="NCBI Taxonomy" id="10228"/>
    <lineage>
        <taxon>Eukaryota</taxon>
        <taxon>Metazoa</taxon>
        <taxon>Placozoa</taxon>
        <taxon>Uniplacotomia</taxon>
        <taxon>Trichoplacea</taxon>
        <taxon>Trichoplacidae</taxon>
        <taxon>Trichoplax</taxon>
    </lineage>
</organism>
<keyword evidence="1" id="KW-0732">Signal</keyword>
<sequence length="187" mass="21597">MIENRNGISERLYFHPDDINYSTNLKRGAIELLQFNNSIIKSNPEKGVTVVEACIRGRCHVTYYPCRVMNNCYDKINTGLRCSNRPLYPSKAYSSSKGVPQITESASGRQELSYLKDKACDFLLPNYFSYDESSILYQTDLETFNKFDYISYILSLKGNGELKKPSINLRELSEEYIDEEVFENEMV</sequence>
<accession>B3S1U2</accession>
<dbReference type="InterPro" id="IPR001747">
    <property type="entry name" value="Vitellogenin_N"/>
</dbReference>
<keyword evidence="4" id="KW-1185">Reference proteome</keyword>
<dbReference type="GO" id="GO:0005319">
    <property type="term" value="F:lipid transporter activity"/>
    <property type="evidence" value="ECO:0007669"/>
    <property type="project" value="InterPro"/>
</dbReference>
<dbReference type="Gene3D" id="2.30.230.10">
    <property type="entry name" value="Lipovitellin, beta-sheet shell regions, chain A"/>
    <property type="match status" value="1"/>
</dbReference>
<dbReference type="InterPro" id="IPR015816">
    <property type="entry name" value="Vitellinogen_b-sht_N"/>
</dbReference>
<dbReference type="AlphaFoldDB" id="B3S1U2"/>
<evidence type="ECO:0000256" key="1">
    <source>
        <dbReference type="ARBA" id="ARBA00022729"/>
    </source>
</evidence>
<protein>
    <recommendedName>
        <fullName evidence="2">Vitellogenin domain-containing protein</fullName>
    </recommendedName>
</protein>
<dbReference type="EMBL" id="DS985247">
    <property type="protein sequence ID" value="EDV23352.1"/>
    <property type="molecule type" value="Genomic_DNA"/>
</dbReference>
<dbReference type="GeneID" id="6755475"/>
<evidence type="ECO:0000313" key="4">
    <source>
        <dbReference type="Proteomes" id="UP000009022"/>
    </source>
</evidence>